<dbReference type="AlphaFoldDB" id="A0A368YKR9"/>
<dbReference type="GO" id="GO:0003700">
    <property type="term" value="F:DNA-binding transcription factor activity"/>
    <property type="evidence" value="ECO:0007669"/>
    <property type="project" value="TreeGrafter"/>
</dbReference>
<accession>A0A368YKR9</accession>
<evidence type="ECO:0000256" key="3">
    <source>
        <dbReference type="ARBA" id="ARBA00023125"/>
    </source>
</evidence>
<evidence type="ECO:0000313" key="7">
    <source>
        <dbReference type="EMBL" id="RCW78744.1"/>
    </source>
</evidence>
<reference evidence="7 8" key="1">
    <citation type="submission" date="2018-07" db="EMBL/GenBank/DDBJ databases">
        <title>Genomic Encyclopedia of Type Strains, Phase III (KMG-III): the genomes of soil and plant-associated and newly described type strains.</title>
        <authorList>
            <person name="Whitman W."/>
        </authorList>
    </citation>
    <scope>NUCLEOTIDE SEQUENCE [LARGE SCALE GENOMIC DNA]</scope>
    <source>
        <strain evidence="7 8">31-25a</strain>
    </source>
</reference>
<dbReference type="GO" id="GO:0000976">
    <property type="term" value="F:transcription cis-regulatory region binding"/>
    <property type="evidence" value="ECO:0007669"/>
    <property type="project" value="TreeGrafter"/>
</dbReference>
<dbReference type="Pfam" id="PF00440">
    <property type="entry name" value="TetR_N"/>
    <property type="match status" value="1"/>
</dbReference>
<dbReference type="InterPro" id="IPR013572">
    <property type="entry name" value="Tscrpt_reg_MAATS_C"/>
</dbReference>
<dbReference type="RefSeq" id="WP_114432554.1">
    <property type="nucleotide sequence ID" value="NZ_QPJM01000022.1"/>
</dbReference>
<organism evidence="7 8">
    <name type="scientific">Phyllobacterium bourgognense</name>
    <dbReference type="NCBI Taxonomy" id="314236"/>
    <lineage>
        <taxon>Bacteria</taxon>
        <taxon>Pseudomonadati</taxon>
        <taxon>Pseudomonadota</taxon>
        <taxon>Alphaproteobacteria</taxon>
        <taxon>Hyphomicrobiales</taxon>
        <taxon>Phyllobacteriaceae</taxon>
        <taxon>Phyllobacterium</taxon>
    </lineage>
</organism>
<dbReference type="PROSITE" id="PS50977">
    <property type="entry name" value="HTH_TETR_2"/>
    <property type="match status" value="1"/>
</dbReference>
<dbReference type="PANTHER" id="PTHR30055">
    <property type="entry name" value="HTH-TYPE TRANSCRIPTIONAL REGULATOR RUTR"/>
    <property type="match status" value="1"/>
</dbReference>
<dbReference type="EMBL" id="QPJM01000022">
    <property type="protein sequence ID" value="RCW78744.1"/>
    <property type="molecule type" value="Genomic_DNA"/>
</dbReference>
<evidence type="ECO:0000256" key="5">
    <source>
        <dbReference type="PROSITE-ProRule" id="PRU00335"/>
    </source>
</evidence>
<dbReference type="SUPFAM" id="SSF48498">
    <property type="entry name" value="Tetracyclin repressor-like, C-terminal domain"/>
    <property type="match status" value="1"/>
</dbReference>
<proteinExistence type="predicted"/>
<dbReference type="SUPFAM" id="SSF46689">
    <property type="entry name" value="Homeodomain-like"/>
    <property type="match status" value="1"/>
</dbReference>
<sequence length="222" mass="25153">MRRTKAEAEETREAILDAAEMVFLEKGVNQSTLNQIAERAGVTRGAIYFHFKDKIEVYQEIVERIRLPQDDLVAEAFYCEDSNPLDVVLDAGIFVLKNFSKDQRQQRVFTIMSQRCEYVGEMERVLHRQRVADEEVHQMLLRLMTLAKKRGVFSSGWTPELAARALQCTVAGLLYEWLRAEKTFDLVKAGTKTITAIVNSLRKGEASSSTHAPTAVKQVIAS</sequence>
<dbReference type="OrthoDB" id="9798857at2"/>
<name>A0A368YKR9_9HYPH</name>
<dbReference type="PANTHER" id="PTHR30055:SF240">
    <property type="entry name" value="HTH-TYPE TRANSCRIPTIONAL REGULATOR ACRR"/>
    <property type="match status" value="1"/>
</dbReference>
<feature type="DNA-binding region" description="H-T-H motif" evidence="5">
    <location>
        <begin position="32"/>
        <end position="51"/>
    </location>
</feature>
<dbReference type="Gene3D" id="1.10.357.10">
    <property type="entry name" value="Tetracycline Repressor, domain 2"/>
    <property type="match status" value="1"/>
</dbReference>
<dbReference type="InterPro" id="IPR050109">
    <property type="entry name" value="HTH-type_TetR-like_transc_reg"/>
</dbReference>
<feature type="domain" description="HTH tetR-type" evidence="6">
    <location>
        <begin position="9"/>
        <end position="69"/>
    </location>
</feature>
<dbReference type="InterPro" id="IPR009057">
    <property type="entry name" value="Homeodomain-like_sf"/>
</dbReference>
<evidence type="ECO:0000259" key="6">
    <source>
        <dbReference type="PROSITE" id="PS50977"/>
    </source>
</evidence>
<keyword evidence="1" id="KW-0678">Repressor</keyword>
<gene>
    <name evidence="7" type="ORF">C7476_12256</name>
</gene>
<dbReference type="InterPro" id="IPR001647">
    <property type="entry name" value="HTH_TetR"/>
</dbReference>
<keyword evidence="4" id="KW-0804">Transcription</keyword>
<dbReference type="Proteomes" id="UP000253324">
    <property type="component" value="Unassembled WGS sequence"/>
</dbReference>
<evidence type="ECO:0000256" key="1">
    <source>
        <dbReference type="ARBA" id="ARBA00022491"/>
    </source>
</evidence>
<keyword evidence="3 5" id="KW-0238">DNA-binding</keyword>
<dbReference type="InterPro" id="IPR036271">
    <property type="entry name" value="Tet_transcr_reg_TetR-rel_C_sf"/>
</dbReference>
<evidence type="ECO:0000256" key="2">
    <source>
        <dbReference type="ARBA" id="ARBA00023015"/>
    </source>
</evidence>
<comment type="caution">
    <text evidence="7">The sequence shown here is derived from an EMBL/GenBank/DDBJ whole genome shotgun (WGS) entry which is preliminary data.</text>
</comment>
<dbReference type="Pfam" id="PF08361">
    <property type="entry name" value="TetR_C_2"/>
    <property type="match status" value="1"/>
</dbReference>
<protein>
    <submittedName>
        <fullName evidence="7">TetR family transcriptional regulator</fullName>
    </submittedName>
</protein>
<evidence type="ECO:0000313" key="8">
    <source>
        <dbReference type="Proteomes" id="UP000253324"/>
    </source>
</evidence>
<dbReference type="PROSITE" id="PS01081">
    <property type="entry name" value="HTH_TETR_1"/>
    <property type="match status" value="1"/>
</dbReference>
<keyword evidence="2" id="KW-0805">Transcription regulation</keyword>
<evidence type="ECO:0000256" key="4">
    <source>
        <dbReference type="ARBA" id="ARBA00023163"/>
    </source>
</evidence>
<dbReference type="PRINTS" id="PR00455">
    <property type="entry name" value="HTHTETR"/>
</dbReference>
<dbReference type="InterPro" id="IPR023772">
    <property type="entry name" value="DNA-bd_HTH_TetR-type_CS"/>
</dbReference>
<keyword evidence="8" id="KW-1185">Reference proteome</keyword>